<proteinExistence type="predicted"/>
<feature type="region of interest" description="Disordered" evidence="1">
    <location>
        <begin position="410"/>
        <end position="448"/>
    </location>
</feature>
<dbReference type="AlphaFoldDB" id="A0A2G8LCB3"/>
<protein>
    <submittedName>
        <fullName evidence="2">Uncharacterized protein</fullName>
    </submittedName>
</protein>
<dbReference type="EMBL" id="MRZV01000129">
    <property type="protein sequence ID" value="PIK57891.1"/>
    <property type="molecule type" value="Genomic_DNA"/>
</dbReference>
<feature type="region of interest" description="Disordered" evidence="1">
    <location>
        <begin position="124"/>
        <end position="156"/>
    </location>
</feature>
<evidence type="ECO:0000313" key="2">
    <source>
        <dbReference type="EMBL" id="PIK57891.1"/>
    </source>
</evidence>
<comment type="caution">
    <text evidence="2">The sequence shown here is derived from an EMBL/GenBank/DDBJ whole genome shotgun (WGS) entry which is preliminary data.</text>
</comment>
<reference evidence="2 3" key="1">
    <citation type="journal article" date="2017" name="PLoS Biol.">
        <title>The sea cucumber genome provides insights into morphological evolution and visceral regeneration.</title>
        <authorList>
            <person name="Zhang X."/>
            <person name="Sun L."/>
            <person name="Yuan J."/>
            <person name="Sun Y."/>
            <person name="Gao Y."/>
            <person name="Zhang L."/>
            <person name="Li S."/>
            <person name="Dai H."/>
            <person name="Hamel J.F."/>
            <person name="Liu C."/>
            <person name="Yu Y."/>
            <person name="Liu S."/>
            <person name="Lin W."/>
            <person name="Guo K."/>
            <person name="Jin S."/>
            <person name="Xu P."/>
            <person name="Storey K.B."/>
            <person name="Huan P."/>
            <person name="Zhang T."/>
            <person name="Zhou Y."/>
            <person name="Zhang J."/>
            <person name="Lin C."/>
            <person name="Li X."/>
            <person name="Xing L."/>
            <person name="Huo D."/>
            <person name="Sun M."/>
            <person name="Wang L."/>
            <person name="Mercier A."/>
            <person name="Li F."/>
            <person name="Yang H."/>
            <person name="Xiang J."/>
        </authorList>
    </citation>
    <scope>NUCLEOTIDE SEQUENCE [LARGE SCALE GENOMIC DNA]</scope>
    <source>
        <strain evidence="2">Shaxun</strain>
        <tissue evidence="2">Muscle</tissue>
    </source>
</reference>
<evidence type="ECO:0000313" key="3">
    <source>
        <dbReference type="Proteomes" id="UP000230750"/>
    </source>
</evidence>
<feature type="region of interest" description="Disordered" evidence="1">
    <location>
        <begin position="220"/>
        <end position="252"/>
    </location>
</feature>
<gene>
    <name evidence="2" type="ORF">BSL78_05172</name>
</gene>
<dbReference type="Proteomes" id="UP000230750">
    <property type="component" value="Unassembled WGS sequence"/>
</dbReference>
<name>A0A2G8LCB3_STIJA</name>
<feature type="compositionally biased region" description="Basic and acidic residues" evidence="1">
    <location>
        <begin position="226"/>
        <end position="252"/>
    </location>
</feature>
<organism evidence="2 3">
    <name type="scientific">Stichopus japonicus</name>
    <name type="common">Sea cucumber</name>
    <dbReference type="NCBI Taxonomy" id="307972"/>
    <lineage>
        <taxon>Eukaryota</taxon>
        <taxon>Metazoa</taxon>
        <taxon>Echinodermata</taxon>
        <taxon>Eleutherozoa</taxon>
        <taxon>Echinozoa</taxon>
        <taxon>Holothuroidea</taxon>
        <taxon>Aspidochirotacea</taxon>
        <taxon>Aspidochirotida</taxon>
        <taxon>Stichopodidae</taxon>
        <taxon>Apostichopus</taxon>
    </lineage>
</organism>
<accession>A0A2G8LCB3</accession>
<evidence type="ECO:0000256" key="1">
    <source>
        <dbReference type="SAM" id="MobiDB-lite"/>
    </source>
</evidence>
<sequence length="580" mass="64811">MGEIVRPTSVRNNNSKYHLMLHNEYQRKYEELQQSFAQRTLQLKREERDLRRKLTAAVDATDSFTLTKIIHSTPLPPATGKPRERSRTVPIESRKMVKLPSPPRSGRPKSVYHRRKVISLSGEIAETKSEGRRTPPGSLTCRDGVSPGAHDETEDEVEAEKRKRYAAVSRRRNTVCPGALKVQLQKLNTREPRLLEASTTTKTKEPENILVETKVENVGTIDELGETGRGKETEKENGNDKSSDTTKDTRKDTLMADSAVQQTPPEMTKSTVFCYVYEENNPNQVTTSKSVFTKTFDKEDSDSAVWKDVIRNDSSTESSLQRIQEAKVNRKATKMMSPLLENDVNDEDIELESVSDFTTVTSSLASLPETLSSSSTNDSGFGGSVCSSLDETVGKPLIDAMSNVDLKVSPRSGFPPLRARTPFPRQASSLEESPRSPPAAARQRLTNRRMSLDVNMLRDSVRQFNRQSAQRKTERAVSQEIPSFAALRRRGSISDPSFQTINMEGVDVGRERFKSIAKRMLALQRGKQLVNDDDDASNIAAANTEWKDLDNADTSGIMYQSGTSLVMLARKDSLYSDHVT</sequence>
<keyword evidence="3" id="KW-1185">Reference proteome</keyword>